<comment type="caution">
    <text evidence="9">The sequence shown here is derived from an EMBL/GenBank/DDBJ whole genome shotgun (WGS) entry which is preliminary data.</text>
</comment>
<sequence>MAQGLAQYLKLNVGDSLVLIGQGFQGQSAVDKLLVKGIVKFPAPDINKSLVYVPLTTGQNLYAAENRLTSLALVVKQPKKLDKVLTLLNAKVDTQQYKVMSWKQMMPEMVQMIEVDGLANYITVGVLYMVVCFGIFGTILMMTAERRYEFGILIGIGMKRFKLGTVVILEMLIIALMGVILGAIASSPLVAYFHANPLKLTGKAAESMLEMGIEPIIPFSTDPMIFVSQAVVILGFTLLIALYPWWFTQKIKLIDALR</sequence>
<keyword evidence="5 7" id="KW-1133">Transmembrane helix</keyword>
<feature type="domain" description="ABC3 transporter permease C-terminal" evidence="8">
    <location>
        <begin position="123"/>
        <end position="249"/>
    </location>
</feature>
<dbReference type="PANTHER" id="PTHR30489">
    <property type="entry name" value="LIPOPROTEIN-RELEASING SYSTEM TRANSMEMBRANE PROTEIN LOLE"/>
    <property type="match status" value="1"/>
</dbReference>
<dbReference type="InterPro" id="IPR051447">
    <property type="entry name" value="Lipoprotein-release_system"/>
</dbReference>
<gene>
    <name evidence="9" type="ORF">M23134_01611</name>
</gene>
<dbReference type="RefSeq" id="WP_002701306.1">
    <property type="nucleotide sequence ID" value="NZ_AAWS01000036.1"/>
</dbReference>
<evidence type="ECO:0000256" key="1">
    <source>
        <dbReference type="ARBA" id="ARBA00004651"/>
    </source>
</evidence>
<comment type="subcellular location">
    <subcellularLocation>
        <location evidence="1">Cell membrane</location>
        <topology evidence="1">Multi-pass membrane protein</topology>
    </subcellularLocation>
</comment>
<keyword evidence="10" id="KW-1185">Reference proteome</keyword>
<evidence type="ECO:0000256" key="3">
    <source>
        <dbReference type="ARBA" id="ARBA00022475"/>
    </source>
</evidence>
<keyword evidence="4 7" id="KW-0812">Transmembrane</keyword>
<protein>
    <submittedName>
        <fullName evidence="9">Transporter</fullName>
    </submittedName>
</protein>
<organism evidence="9 10">
    <name type="scientific">Microscilla marina ATCC 23134</name>
    <dbReference type="NCBI Taxonomy" id="313606"/>
    <lineage>
        <taxon>Bacteria</taxon>
        <taxon>Pseudomonadati</taxon>
        <taxon>Bacteroidota</taxon>
        <taxon>Cytophagia</taxon>
        <taxon>Cytophagales</taxon>
        <taxon>Microscillaceae</taxon>
        <taxon>Microscilla</taxon>
    </lineage>
</organism>
<reference evidence="9 10" key="1">
    <citation type="submission" date="2007-01" db="EMBL/GenBank/DDBJ databases">
        <authorList>
            <person name="Haygood M."/>
            <person name="Podell S."/>
            <person name="Anderson C."/>
            <person name="Hopkinson B."/>
            <person name="Roe K."/>
            <person name="Barbeau K."/>
            <person name="Gaasterland T."/>
            <person name="Ferriera S."/>
            <person name="Johnson J."/>
            <person name="Kravitz S."/>
            <person name="Beeson K."/>
            <person name="Sutton G."/>
            <person name="Rogers Y.-H."/>
            <person name="Friedman R."/>
            <person name="Frazier M."/>
            <person name="Venter J.C."/>
        </authorList>
    </citation>
    <scope>NUCLEOTIDE SEQUENCE [LARGE SCALE GENOMIC DNA]</scope>
    <source>
        <strain evidence="9 10">ATCC 23134</strain>
    </source>
</reference>
<dbReference type="Pfam" id="PF02687">
    <property type="entry name" value="FtsX"/>
    <property type="match status" value="1"/>
</dbReference>
<accession>A1ZTM8</accession>
<dbReference type="Proteomes" id="UP000004095">
    <property type="component" value="Unassembled WGS sequence"/>
</dbReference>
<evidence type="ECO:0000256" key="6">
    <source>
        <dbReference type="ARBA" id="ARBA00023136"/>
    </source>
</evidence>
<name>A1ZTM8_MICM2</name>
<dbReference type="GO" id="GO:0098797">
    <property type="term" value="C:plasma membrane protein complex"/>
    <property type="evidence" value="ECO:0007669"/>
    <property type="project" value="TreeGrafter"/>
</dbReference>
<evidence type="ECO:0000259" key="8">
    <source>
        <dbReference type="Pfam" id="PF02687"/>
    </source>
</evidence>
<comment type="similarity">
    <text evidence="2">Belongs to the ABC-4 integral membrane protein family. LolC/E subfamily.</text>
</comment>
<keyword evidence="3" id="KW-1003">Cell membrane</keyword>
<dbReference type="GO" id="GO:0044874">
    <property type="term" value="P:lipoprotein localization to outer membrane"/>
    <property type="evidence" value="ECO:0007669"/>
    <property type="project" value="TreeGrafter"/>
</dbReference>
<dbReference type="InterPro" id="IPR003838">
    <property type="entry name" value="ABC3_permease_C"/>
</dbReference>
<evidence type="ECO:0000256" key="5">
    <source>
        <dbReference type="ARBA" id="ARBA00022989"/>
    </source>
</evidence>
<evidence type="ECO:0000256" key="4">
    <source>
        <dbReference type="ARBA" id="ARBA00022692"/>
    </source>
</evidence>
<feature type="transmembrane region" description="Helical" evidence="7">
    <location>
        <begin position="118"/>
        <end position="142"/>
    </location>
</feature>
<keyword evidence="6 7" id="KW-0472">Membrane</keyword>
<dbReference type="AlphaFoldDB" id="A1ZTM8"/>
<dbReference type="eggNOG" id="COG4591">
    <property type="taxonomic scope" value="Bacteria"/>
</dbReference>
<evidence type="ECO:0000256" key="2">
    <source>
        <dbReference type="ARBA" id="ARBA00005236"/>
    </source>
</evidence>
<evidence type="ECO:0000313" key="10">
    <source>
        <dbReference type="Proteomes" id="UP000004095"/>
    </source>
</evidence>
<feature type="transmembrane region" description="Helical" evidence="7">
    <location>
        <begin position="163"/>
        <end position="185"/>
    </location>
</feature>
<evidence type="ECO:0000313" key="9">
    <source>
        <dbReference type="EMBL" id="EAY26288.1"/>
    </source>
</evidence>
<proteinExistence type="inferred from homology"/>
<evidence type="ECO:0000256" key="7">
    <source>
        <dbReference type="SAM" id="Phobius"/>
    </source>
</evidence>
<dbReference type="PANTHER" id="PTHR30489:SF0">
    <property type="entry name" value="LIPOPROTEIN-RELEASING SYSTEM TRANSMEMBRANE PROTEIN LOLE"/>
    <property type="match status" value="1"/>
</dbReference>
<dbReference type="EMBL" id="AAWS01000036">
    <property type="protein sequence ID" value="EAY26288.1"/>
    <property type="molecule type" value="Genomic_DNA"/>
</dbReference>
<feature type="transmembrane region" description="Helical" evidence="7">
    <location>
        <begin position="225"/>
        <end position="248"/>
    </location>
</feature>